<keyword evidence="2" id="KW-0472">Membrane</keyword>
<dbReference type="InterPro" id="IPR012910">
    <property type="entry name" value="Plug_dom"/>
</dbReference>
<evidence type="ECO:0000256" key="1">
    <source>
        <dbReference type="ARBA" id="ARBA00004442"/>
    </source>
</evidence>
<feature type="region of interest" description="Disordered" evidence="4">
    <location>
        <begin position="286"/>
        <end position="315"/>
    </location>
</feature>
<dbReference type="Pfam" id="PF14905">
    <property type="entry name" value="OMP_b-brl_3"/>
    <property type="match status" value="1"/>
</dbReference>
<feature type="chain" id="PRO_5046597239" evidence="5">
    <location>
        <begin position="19"/>
        <end position="821"/>
    </location>
</feature>
<accession>A0ABW3QCT0</accession>
<dbReference type="Gene3D" id="2.170.130.10">
    <property type="entry name" value="TonB-dependent receptor, plug domain"/>
    <property type="match status" value="1"/>
</dbReference>
<sequence length="821" mass="91162">MKKVVGAVLSLFFTCSLAFGQTATLEGVVRDQADQAPLEFATVALHRTTDSTLTNGVVADAKGRFVFAKLEAGRYYLLVTFLGYQKQIVPNLTLAADGLLNVGVITLQASQGLLQEIQVNGQKTAVYHQLDKQVYDVRQFQSAVGGTALDALKNLPSVTVDGQEGIRVRGSAGFLVLLNGKPVQGDATVVLGQLPANGIENIEVITTPSARYDADGRAGIINITTRTGLDEGIDLIINAQGGLPSLNDFDNQDRPQRYGADATLNVKKGKWDVSMGGSYNKNDLAGRRVGDVNTTRGNRFTSFPSEGERSTQKQAYSGRATVTYNPTKRDAWQLGLYHGARTDYRRADITYNNTTIDRMTGQLLGRSDYYNANLVKKKGTFSLGNLDFTHHFSDQSTLSLSGLYEQDRLAGFTRNLNLRSSESNDTLQYTLNTNRRPLTGYRLKADYARNLGLGKLEVGYQYRYFRDQGVFDYLQKDRPGLPLASFPEFSGAVSVKNVIQSVYGQYSATVNSKLSYSAGLRYEYATRNLQIEGPTVSSFPLTLRNLFPSASLLYKLSESWQLKAGYSRRVQRTTSLELNPLPEREHSETLELGDPNLLPEFVSLAEAGVIHTGKKSSIFATLYYQGIQNVVNRVNSVYADTILNRIYTNAGDARRVGVEVGLDLKPVSWWKLYVGANLYDYRIKGGLFNNTVRVDNSSLVYSANVNSSFQLAPGWTLQGTLNYLSLRATAQGEDSRFFSPNTSIKKSFLGGRLSALLQWQNMSLGWLPSNEQRITTRGRDFYTTTNYIYEKDVILLSLTYQLNQRVKKVKFTESEFGEKEF</sequence>
<feature type="domain" description="TonB-dependent receptor plug" evidence="6">
    <location>
        <begin position="133"/>
        <end position="219"/>
    </location>
</feature>
<evidence type="ECO:0000256" key="2">
    <source>
        <dbReference type="ARBA" id="ARBA00023136"/>
    </source>
</evidence>
<name>A0ABW3QCT0_9BACT</name>
<keyword evidence="5" id="KW-0732">Signal</keyword>
<dbReference type="Gene3D" id="2.60.40.1120">
    <property type="entry name" value="Carboxypeptidase-like, regulatory domain"/>
    <property type="match status" value="1"/>
</dbReference>
<evidence type="ECO:0000313" key="9">
    <source>
        <dbReference type="Proteomes" id="UP001597116"/>
    </source>
</evidence>
<keyword evidence="8" id="KW-0675">Receptor</keyword>
<evidence type="ECO:0000256" key="3">
    <source>
        <dbReference type="ARBA" id="ARBA00023237"/>
    </source>
</evidence>
<dbReference type="Gene3D" id="2.40.170.20">
    <property type="entry name" value="TonB-dependent receptor, beta-barrel domain"/>
    <property type="match status" value="1"/>
</dbReference>
<dbReference type="PANTHER" id="PTHR40980:SF4">
    <property type="entry name" value="TONB-DEPENDENT RECEPTOR-LIKE BETA-BARREL DOMAIN-CONTAINING PROTEIN"/>
    <property type="match status" value="1"/>
</dbReference>
<organism evidence="8 9">
    <name type="scientific">Larkinella insperata</name>
    <dbReference type="NCBI Taxonomy" id="332158"/>
    <lineage>
        <taxon>Bacteria</taxon>
        <taxon>Pseudomonadati</taxon>
        <taxon>Bacteroidota</taxon>
        <taxon>Cytophagia</taxon>
        <taxon>Cytophagales</taxon>
        <taxon>Spirosomataceae</taxon>
        <taxon>Larkinella</taxon>
    </lineage>
</organism>
<dbReference type="EMBL" id="JBHTLP010000007">
    <property type="protein sequence ID" value="MFD1141100.1"/>
    <property type="molecule type" value="Genomic_DNA"/>
</dbReference>
<dbReference type="InterPro" id="IPR008969">
    <property type="entry name" value="CarboxyPept-like_regulatory"/>
</dbReference>
<feature type="domain" description="Outer membrane protein beta-barrel" evidence="7">
    <location>
        <begin position="393"/>
        <end position="800"/>
    </location>
</feature>
<comment type="caution">
    <text evidence="8">The sequence shown here is derived from an EMBL/GenBank/DDBJ whole genome shotgun (WGS) entry which is preliminary data.</text>
</comment>
<dbReference type="SUPFAM" id="SSF49464">
    <property type="entry name" value="Carboxypeptidase regulatory domain-like"/>
    <property type="match status" value="1"/>
</dbReference>
<dbReference type="Pfam" id="PF07715">
    <property type="entry name" value="Plug"/>
    <property type="match status" value="1"/>
</dbReference>
<dbReference type="SUPFAM" id="SSF56935">
    <property type="entry name" value="Porins"/>
    <property type="match status" value="1"/>
</dbReference>
<feature type="compositionally biased region" description="Polar residues" evidence="4">
    <location>
        <begin position="292"/>
        <end position="304"/>
    </location>
</feature>
<reference evidence="9" key="1">
    <citation type="journal article" date="2019" name="Int. J. Syst. Evol. Microbiol.">
        <title>The Global Catalogue of Microorganisms (GCM) 10K type strain sequencing project: providing services to taxonomists for standard genome sequencing and annotation.</title>
        <authorList>
            <consortium name="The Broad Institute Genomics Platform"/>
            <consortium name="The Broad Institute Genome Sequencing Center for Infectious Disease"/>
            <person name="Wu L."/>
            <person name="Ma J."/>
        </authorList>
    </citation>
    <scope>NUCLEOTIDE SEQUENCE [LARGE SCALE GENOMIC DNA]</scope>
    <source>
        <strain evidence="9">CCUG 55608</strain>
    </source>
</reference>
<protein>
    <submittedName>
        <fullName evidence="8">TonB-dependent receptor</fullName>
    </submittedName>
</protein>
<gene>
    <name evidence="8" type="ORF">ACFQ4C_08270</name>
</gene>
<evidence type="ECO:0000313" key="8">
    <source>
        <dbReference type="EMBL" id="MFD1141100.1"/>
    </source>
</evidence>
<comment type="subcellular location">
    <subcellularLocation>
        <location evidence="1">Cell outer membrane</location>
    </subcellularLocation>
</comment>
<dbReference type="InterPro" id="IPR036942">
    <property type="entry name" value="Beta-barrel_TonB_sf"/>
</dbReference>
<dbReference type="RefSeq" id="WP_379884142.1">
    <property type="nucleotide sequence ID" value="NZ_JBHTLP010000007.1"/>
</dbReference>
<keyword evidence="9" id="KW-1185">Reference proteome</keyword>
<dbReference type="Pfam" id="PF13620">
    <property type="entry name" value="CarboxypepD_reg"/>
    <property type="match status" value="1"/>
</dbReference>
<dbReference type="InterPro" id="IPR037066">
    <property type="entry name" value="Plug_dom_sf"/>
</dbReference>
<dbReference type="PANTHER" id="PTHR40980">
    <property type="entry name" value="PLUG DOMAIN-CONTAINING PROTEIN"/>
    <property type="match status" value="1"/>
</dbReference>
<evidence type="ECO:0000256" key="5">
    <source>
        <dbReference type="SAM" id="SignalP"/>
    </source>
</evidence>
<evidence type="ECO:0000259" key="7">
    <source>
        <dbReference type="Pfam" id="PF14905"/>
    </source>
</evidence>
<proteinExistence type="predicted"/>
<dbReference type="InterPro" id="IPR041700">
    <property type="entry name" value="OMP_b-brl_3"/>
</dbReference>
<evidence type="ECO:0000259" key="6">
    <source>
        <dbReference type="Pfam" id="PF07715"/>
    </source>
</evidence>
<dbReference type="Proteomes" id="UP001597116">
    <property type="component" value="Unassembled WGS sequence"/>
</dbReference>
<feature type="signal peptide" evidence="5">
    <location>
        <begin position="1"/>
        <end position="18"/>
    </location>
</feature>
<evidence type="ECO:0000256" key="4">
    <source>
        <dbReference type="SAM" id="MobiDB-lite"/>
    </source>
</evidence>
<keyword evidence="3" id="KW-0998">Cell outer membrane</keyword>